<reference evidence="2" key="2">
    <citation type="submission" date="2025-08" db="UniProtKB">
        <authorList>
            <consortium name="Ensembl"/>
        </authorList>
    </citation>
    <scope>IDENTIFICATION</scope>
    <source>
        <strain evidence="2">Glennie</strain>
    </source>
</reference>
<dbReference type="InterPro" id="IPR016024">
    <property type="entry name" value="ARM-type_fold"/>
</dbReference>
<dbReference type="GO" id="GO:0031464">
    <property type="term" value="C:Cul4A-RING E3 ubiquitin ligase complex"/>
    <property type="evidence" value="ECO:0000318"/>
    <property type="project" value="GO_Central"/>
</dbReference>
<dbReference type="OMA" id="YNSCICT"/>
<dbReference type="PANTHER" id="PTHR31743:SF1">
    <property type="entry name" value="SHORT TRANSIENT RECEPTOR POTENTIAL CHANNEL 4-ASSOCIATED PROTEIN"/>
    <property type="match status" value="1"/>
</dbReference>
<evidence type="ECO:0000313" key="3">
    <source>
        <dbReference type="Proteomes" id="UP000002279"/>
    </source>
</evidence>
<reference evidence="2 3" key="1">
    <citation type="journal article" date="2008" name="Nature">
        <title>Genome analysis of the platypus reveals unique signatures of evolution.</title>
        <authorList>
            <person name="Warren W.C."/>
            <person name="Hillier L.W."/>
            <person name="Marshall Graves J.A."/>
            <person name="Birney E."/>
            <person name="Ponting C.P."/>
            <person name="Grutzner F."/>
            <person name="Belov K."/>
            <person name="Miller W."/>
            <person name="Clarke L."/>
            <person name="Chinwalla A.T."/>
            <person name="Yang S.P."/>
            <person name="Heger A."/>
            <person name="Locke D.P."/>
            <person name="Miethke P."/>
            <person name="Waters P.D."/>
            <person name="Veyrunes F."/>
            <person name="Fulton L."/>
            <person name="Fulton B."/>
            <person name="Graves T."/>
            <person name="Wallis J."/>
            <person name="Puente X.S."/>
            <person name="Lopez-Otin C."/>
            <person name="Ordonez G.R."/>
            <person name="Eichler E.E."/>
            <person name="Chen L."/>
            <person name="Cheng Z."/>
            <person name="Deakin J.E."/>
            <person name="Alsop A."/>
            <person name="Thompson K."/>
            <person name="Kirby P."/>
            <person name="Papenfuss A.T."/>
            <person name="Wakefield M.J."/>
            <person name="Olender T."/>
            <person name="Lancet D."/>
            <person name="Huttley G.A."/>
            <person name="Smit A.F."/>
            <person name="Pask A."/>
            <person name="Temple-Smith P."/>
            <person name="Batzer M.A."/>
            <person name="Walker J.A."/>
            <person name="Konkel M.K."/>
            <person name="Harris R.S."/>
            <person name="Whittington C.M."/>
            <person name="Wong E.S."/>
            <person name="Gemmell N.J."/>
            <person name="Buschiazzo E."/>
            <person name="Vargas Jentzsch I.M."/>
            <person name="Merkel A."/>
            <person name="Schmitz J."/>
            <person name="Zemann A."/>
            <person name="Churakov G."/>
            <person name="Kriegs J.O."/>
            <person name="Brosius J."/>
            <person name="Murchison E.P."/>
            <person name="Sachidanandam R."/>
            <person name="Smith C."/>
            <person name="Hannon G.J."/>
            <person name="Tsend-Ayush E."/>
            <person name="McMillan D."/>
            <person name="Attenborough R."/>
            <person name="Rens W."/>
            <person name="Ferguson-Smith M."/>
            <person name="Lefevre C.M."/>
            <person name="Sharp J.A."/>
            <person name="Nicholas K.R."/>
            <person name="Ray D.A."/>
            <person name="Kube M."/>
            <person name="Reinhardt R."/>
            <person name="Pringle T.H."/>
            <person name="Taylor J."/>
            <person name="Jones R.C."/>
            <person name="Nixon B."/>
            <person name="Dacheux J.L."/>
            <person name="Niwa H."/>
            <person name="Sekita Y."/>
            <person name="Huang X."/>
            <person name="Stark A."/>
            <person name="Kheradpour P."/>
            <person name="Kellis M."/>
            <person name="Flicek P."/>
            <person name="Chen Y."/>
            <person name="Webber C."/>
            <person name="Hardison R."/>
            <person name="Nelson J."/>
            <person name="Hallsworth-Pepin K."/>
            <person name="Delehaunty K."/>
            <person name="Markovic C."/>
            <person name="Minx P."/>
            <person name="Feng Y."/>
            <person name="Kremitzki C."/>
            <person name="Mitreva M."/>
            <person name="Glasscock J."/>
            <person name="Wylie T."/>
            <person name="Wohldmann P."/>
            <person name="Thiru P."/>
            <person name="Nhan M.N."/>
            <person name="Pohl C.S."/>
            <person name="Smith S.M."/>
            <person name="Hou S."/>
            <person name="Nefedov M."/>
            <person name="de Jong P.J."/>
            <person name="Renfree M.B."/>
            <person name="Mardis E.R."/>
            <person name="Wilson R.K."/>
        </authorList>
    </citation>
    <scope>NUCLEOTIDE SEQUENCE [LARGE SCALE GENOMIC DNA]</scope>
    <source>
        <strain evidence="2 3">Glennie</strain>
    </source>
</reference>
<dbReference type="GeneTree" id="ENSGT00390000018330"/>
<dbReference type="FunCoup" id="A0A6I8PFC2">
    <property type="interactions" value="646"/>
</dbReference>
<dbReference type="GO" id="GO:0019902">
    <property type="term" value="F:phosphatase binding"/>
    <property type="evidence" value="ECO:0000318"/>
    <property type="project" value="GO_Central"/>
</dbReference>
<organism evidence="2 3">
    <name type="scientific">Ornithorhynchus anatinus</name>
    <name type="common">Duckbill platypus</name>
    <dbReference type="NCBI Taxonomy" id="9258"/>
    <lineage>
        <taxon>Eukaryota</taxon>
        <taxon>Metazoa</taxon>
        <taxon>Chordata</taxon>
        <taxon>Craniata</taxon>
        <taxon>Vertebrata</taxon>
        <taxon>Euteleostomi</taxon>
        <taxon>Mammalia</taxon>
        <taxon>Monotremata</taxon>
        <taxon>Ornithorhynchidae</taxon>
        <taxon>Ornithorhynchus</taxon>
    </lineage>
</organism>
<dbReference type="GO" id="GO:0006511">
    <property type="term" value="P:ubiquitin-dependent protein catabolic process"/>
    <property type="evidence" value="ECO:0000318"/>
    <property type="project" value="GO_Central"/>
</dbReference>
<name>A0A6I8PFC2_ORNAN</name>
<dbReference type="Ensembl" id="ENSOANT00000050441.1">
    <property type="protein sequence ID" value="ENSOANP00000052601.1"/>
    <property type="gene ID" value="ENSOANG00000049082.1"/>
</dbReference>
<dbReference type="PANTHER" id="PTHR31743">
    <property type="entry name" value="TRANSIENT RECEPTOR POTENTIAL CHANNEL 4-ASSOCIATED PROTEIN TCPC4AP"/>
    <property type="match status" value="1"/>
</dbReference>
<dbReference type="Pfam" id="PF12463">
    <property type="entry name" value="DUF3689"/>
    <property type="match status" value="1"/>
</dbReference>
<protein>
    <submittedName>
        <fullName evidence="2">Transient receptor potential cation channel subfamily C member 4 associated protein</fullName>
    </submittedName>
</protein>
<dbReference type="GO" id="GO:0048820">
    <property type="term" value="P:hair follicle maturation"/>
    <property type="evidence" value="ECO:0007669"/>
    <property type="project" value="Ensembl"/>
</dbReference>
<evidence type="ECO:0000256" key="1">
    <source>
        <dbReference type="SAM" id="MobiDB-lite"/>
    </source>
</evidence>
<keyword evidence="3" id="KW-1185">Reference proteome</keyword>
<dbReference type="Proteomes" id="UP000002279">
    <property type="component" value="Chromosome 15"/>
</dbReference>
<proteinExistence type="predicted"/>
<feature type="compositionally biased region" description="Polar residues" evidence="1">
    <location>
        <begin position="750"/>
        <end position="759"/>
    </location>
</feature>
<dbReference type="GO" id="GO:0016567">
    <property type="term" value="P:protein ubiquitination"/>
    <property type="evidence" value="ECO:0007669"/>
    <property type="project" value="Ensembl"/>
</dbReference>
<dbReference type="SUPFAM" id="SSF48371">
    <property type="entry name" value="ARM repeat"/>
    <property type="match status" value="1"/>
</dbReference>
<gene>
    <name evidence="2" type="primary">TRPC4AP</name>
</gene>
<dbReference type="GO" id="GO:1990756">
    <property type="term" value="F:ubiquitin-like ligase-substrate adaptor activity"/>
    <property type="evidence" value="ECO:0007669"/>
    <property type="project" value="Ensembl"/>
</dbReference>
<dbReference type="AlphaFoldDB" id="A0A6I8PFC2"/>
<accession>A0A6I8PFC2</accession>
<dbReference type="GO" id="GO:0140627">
    <property type="term" value="P:ubiquitin-dependent protein catabolic process via the C-end degron rule pathway"/>
    <property type="evidence" value="ECO:0007669"/>
    <property type="project" value="Ensembl"/>
</dbReference>
<dbReference type="GO" id="GO:0005829">
    <property type="term" value="C:cytosol"/>
    <property type="evidence" value="ECO:0007669"/>
    <property type="project" value="Ensembl"/>
</dbReference>
<reference evidence="2" key="3">
    <citation type="submission" date="2025-09" db="UniProtKB">
        <authorList>
            <consortium name="Ensembl"/>
        </authorList>
    </citation>
    <scope>IDENTIFICATION</scope>
    <source>
        <strain evidence="2">Glennie</strain>
    </source>
</reference>
<dbReference type="InterPro" id="IPR022162">
    <property type="entry name" value="TRPC4AP"/>
</dbReference>
<feature type="region of interest" description="Disordered" evidence="1">
    <location>
        <begin position="315"/>
        <end position="334"/>
    </location>
</feature>
<sequence length="759" mass="85689">MAAAAATDNLLARLRRGQLTGHGLARPAQLPEGFLKERDKRAGWNGIPLLIRKLYRNSRPNGDFAKCQKVLKEIAPLLSVEAIVFVTEERKAIRESNFPSTYTFDLFGGVDLLVEILMQPTLAPQITKPKISDDLTKECLSILYNTCICTEGVSRRLADREDFVPFLFSLMTNKKIFLQTVTLIEDVLGVRKEIIRLEDVPNLTTLVSSFDQQQLANLCRILAVTISEQDDGSDDKRTLLAKNALHRKDPGPSRAEVNQATLLQIPGFVEKLCQLATRKVADGAASSSFLQELEEWYMWMDNALVLDLLLPGADDDPDHSGSESPDESGPTPARLRVPQAMKVMHEVMYKLEVLYILGVLLMGSQRGQVHTLLAKFRLVPGLNRLFEELIWREHSGPTLVLPGHNQNCDWSPDVSLKIKFLRLLQSFSDHHENKYLLLNGPELDELCAISRKANIPQVEAVVNTDRSLICDGSLGLLTRLLQVMKKEPADSSFRFWQARAVESFLRGTTSYADQMFLLNRGLLEHILSCIVDSECRSRDVLQSYFDLLGELMKFNADAFGKFNEYIDTDAKFQVFLDQINNSLVDSNMLVRCVTLSLDHFQSRPGAHATRVASGCRLLAHVSQPPVRTAFLFRLLSIIRVQTLTQENVSCLNTGLVILMLARRRGELPLYLRALRRMEADEKYPGFVLNNFHSLLRFWQQHYLHKDKDGSCLENSSRISFTYWKETVSRPAEPGPTSPTPVGAYVDRPSGTWTETSRRD</sequence>
<evidence type="ECO:0000313" key="2">
    <source>
        <dbReference type="Ensembl" id="ENSOANP00000052601.1"/>
    </source>
</evidence>
<dbReference type="InParanoid" id="A0A6I8PFC2"/>
<feature type="region of interest" description="Disordered" evidence="1">
    <location>
        <begin position="728"/>
        <end position="759"/>
    </location>
</feature>
<dbReference type="Bgee" id="ENSOANG00000049082">
    <property type="expression patterns" value="Expressed in endometrium and 7 other cell types or tissues"/>
</dbReference>